<dbReference type="OMA" id="GMTGQDA"/>
<dbReference type="NCBIfam" id="TIGR00959">
    <property type="entry name" value="ffh"/>
    <property type="match status" value="1"/>
</dbReference>
<evidence type="ECO:0000256" key="3">
    <source>
        <dbReference type="ARBA" id="ARBA00022801"/>
    </source>
</evidence>
<dbReference type="InterPro" id="IPR004780">
    <property type="entry name" value="SRP"/>
</dbReference>
<accession>A0A1H2XRP6</accession>
<evidence type="ECO:0000256" key="9">
    <source>
        <dbReference type="HAMAP-Rule" id="MF_00306"/>
    </source>
</evidence>
<reference evidence="11 12" key="1">
    <citation type="submission" date="2016-10" db="EMBL/GenBank/DDBJ databases">
        <authorList>
            <person name="Varghese N."/>
            <person name="Submissions S."/>
        </authorList>
    </citation>
    <scope>NUCLEOTIDE SEQUENCE [LARGE SCALE GENOMIC DNA]</scope>
    <source>
        <strain evidence="11 12">WCC6</strain>
    </source>
</reference>
<evidence type="ECO:0000313" key="11">
    <source>
        <dbReference type="EMBL" id="SDW95507.1"/>
    </source>
</evidence>
<dbReference type="InterPro" id="IPR027417">
    <property type="entry name" value="P-loop_NTPase"/>
</dbReference>
<comment type="similarity">
    <text evidence="1 9">Belongs to the GTP-binding SRP family. SRP54 subfamily.</text>
</comment>
<evidence type="ECO:0000256" key="6">
    <source>
        <dbReference type="ARBA" id="ARBA00023135"/>
    </source>
</evidence>
<feature type="binding site" evidence="9">
    <location>
        <begin position="190"/>
        <end position="194"/>
    </location>
    <ligand>
        <name>GTP</name>
        <dbReference type="ChEBI" id="CHEBI:37565"/>
    </ligand>
</feature>
<evidence type="ECO:0000259" key="10">
    <source>
        <dbReference type="PROSITE" id="PS00300"/>
    </source>
</evidence>
<comment type="caution">
    <text evidence="11">The sequence shown here is derived from an EMBL/GenBank/DDBJ whole genome shotgun (WGS) entry which is preliminary data.</text>
</comment>
<organism evidence="11 12">
    <name type="scientific">Acidaminococcus fermentans</name>
    <dbReference type="NCBI Taxonomy" id="905"/>
    <lineage>
        <taxon>Bacteria</taxon>
        <taxon>Bacillati</taxon>
        <taxon>Bacillota</taxon>
        <taxon>Negativicutes</taxon>
        <taxon>Acidaminococcales</taxon>
        <taxon>Acidaminococcaceae</taxon>
        <taxon>Acidaminococcus</taxon>
    </lineage>
</organism>
<dbReference type="SUPFAM" id="SSF47446">
    <property type="entry name" value="Signal peptide-binding domain"/>
    <property type="match status" value="1"/>
</dbReference>
<evidence type="ECO:0000256" key="7">
    <source>
        <dbReference type="ARBA" id="ARBA00023274"/>
    </source>
</evidence>
<dbReference type="InterPro" id="IPR000897">
    <property type="entry name" value="SRP54_GTPase_dom"/>
</dbReference>
<dbReference type="PROSITE" id="PS00300">
    <property type="entry name" value="SRP54"/>
    <property type="match status" value="1"/>
</dbReference>
<dbReference type="Proteomes" id="UP000182379">
    <property type="component" value="Unassembled WGS sequence"/>
</dbReference>
<dbReference type="RefSeq" id="WP_012937859.1">
    <property type="nucleotide sequence ID" value="NZ_CALAKB010000044.1"/>
</dbReference>
<dbReference type="GO" id="GO:0006614">
    <property type="term" value="P:SRP-dependent cotranslational protein targeting to membrane"/>
    <property type="evidence" value="ECO:0007669"/>
    <property type="project" value="InterPro"/>
</dbReference>
<keyword evidence="2 9" id="KW-0547">Nucleotide-binding</keyword>
<dbReference type="SMART" id="SM00382">
    <property type="entry name" value="AAA"/>
    <property type="match status" value="1"/>
</dbReference>
<dbReference type="InterPro" id="IPR013822">
    <property type="entry name" value="Signal_recog_particl_SRP54_hlx"/>
</dbReference>
<comment type="subunit">
    <text evidence="9">Part of the signal recognition particle protein translocation system, which is composed of SRP and FtsY.</text>
</comment>
<comment type="catalytic activity">
    <reaction evidence="8 9">
        <text>GTP + H2O = GDP + phosphate + H(+)</text>
        <dbReference type="Rhea" id="RHEA:19669"/>
        <dbReference type="ChEBI" id="CHEBI:15377"/>
        <dbReference type="ChEBI" id="CHEBI:15378"/>
        <dbReference type="ChEBI" id="CHEBI:37565"/>
        <dbReference type="ChEBI" id="CHEBI:43474"/>
        <dbReference type="ChEBI" id="CHEBI:58189"/>
        <dbReference type="EC" id="3.6.5.4"/>
    </reaction>
</comment>
<comment type="domain">
    <text evidence="9">Composed of three domains: the N-terminal N domain, which is responsible for interactions with the ribosome, the central G domain, which binds GTP, and the C-terminal M domain, which binds the RNA and the signal sequence of the RNC.</text>
</comment>
<dbReference type="GO" id="GO:0008312">
    <property type="term" value="F:7S RNA binding"/>
    <property type="evidence" value="ECO:0007669"/>
    <property type="project" value="InterPro"/>
</dbReference>
<keyword evidence="4 9" id="KW-0694">RNA-binding</keyword>
<feature type="binding site" evidence="9">
    <location>
        <begin position="108"/>
        <end position="115"/>
    </location>
    <ligand>
        <name>GTP</name>
        <dbReference type="ChEBI" id="CHEBI:37565"/>
    </ligand>
</feature>
<dbReference type="HAMAP" id="MF_00306">
    <property type="entry name" value="SRP54"/>
    <property type="match status" value="1"/>
</dbReference>
<dbReference type="InterPro" id="IPR004125">
    <property type="entry name" value="Signal_recog_particle_SRP54_M"/>
</dbReference>
<dbReference type="GO" id="GO:0005525">
    <property type="term" value="F:GTP binding"/>
    <property type="evidence" value="ECO:0007669"/>
    <property type="project" value="UniProtKB-UniRule"/>
</dbReference>
<keyword evidence="9" id="KW-0963">Cytoplasm</keyword>
<dbReference type="SMART" id="SM00962">
    <property type="entry name" value="SRP54"/>
    <property type="match status" value="1"/>
</dbReference>
<keyword evidence="5 9" id="KW-0342">GTP-binding</keyword>
<dbReference type="PANTHER" id="PTHR11564">
    <property type="entry name" value="SIGNAL RECOGNITION PARTICLE 54K PROTEIN SRP54"/>
    <property type="match status" value="1"/>
</dbReference>
<dbReference type="InterPro" id="IPR003593">
    <property type="entry name" value="AAA+_ATPase"/>
</dbReference>
<evidence type="ECO:0000256" key="4">
    <source>
        <dbReference type="ARBA" id="ARBA00022884"/>
    </source>
</evidence>
<evidence type="ECO:0000256" key="2">
    <source>
        <dbReference type="ARBA" id="ARBA00022741"/>
    </source>
</evidence>
<protein>
    <recommendedName>
        <fullName evidence="9">Signal recognition particle protein</fullName>
        <ecNumber evidence="9">3.6.5.4</ecNumber>
    </recommendedName>
    <alternativeName>
        <fullName evidence="9">Fifty-four homolog</fullName>
    </alternativeName>
</protein>
<evidence type="ECO:0000256" key="1">
    <source>
        <dbReference type="ARBA" id="ARBA00005450"/>
    </source>
</evidence>
<keyword evidence="6 9" id="KW-0733">Signal recognition particle</keyword>
<name>A0A1H2XRP6_ACIFE</name>
<dbReference type="Pfam" id="PF02978">
    <property type="entry name" value="SRP_SPB"/>
    <property type="match status" value="1"/>
</dbReference>
<dbReference type="GeneID" id="78334223"/>
<comment type="subcellular location">
    <subcellularLocation>
        <location evidence="9">Cytoplasm</location>
    </subcellularLocation>
    <text evidence="9">The SRP-RNC complex is targeted to the cytoplasmic membrane.</text>
</comment>
<dbReference type="EMBL" id="FNOP01000009">
    <property type="protein sequence ID" value="SDW95507.1"/>
    <property type="molecule type" value="Genomic_DNA"/>
</dbReference>
<dbReference type="SMART" id="SM00963">
    <property type="entry name" value="SRP54_N"/>
    <property type="match status" value="1"/>
</dbReference>
<dbReference type="PANTHER" id="PTHR11564:SF5">
    <property type="entry name" value="SIGNAL RECOGNITION PARTICLE SUBUNIT SRP54"/>
    <property type="match status" value="1"/>
</dbReference>
<dbReference type="EC" id="3.6.5.4" evidence="9"/>
<dbReference type="Pfam" id="PF00448">
    <property type="entry name" value="SRP54"/>
    <property type="match status" value="1"/>
</dbReference>
<dbReference type="FunFam" id="3.40.50.300:FF:000022">
    <property type="entry name" value="Signal recognition particle 54 kDa subunit"/>
    <property type="match status" value="1"/>
</dbReference>
<proteinExistence type="inferred from homology"/>
<dbReference type="Gene3D" id="3.40.50.300">
    <property type="entry name" value="P-loop containing nucleotide triphosphate hydrolases"/>
    <property type="match status" value="1"/>
</dbReference>
<evidence type="ECO:0000256" key="8">
    <source>
        <dbReference type="ARBA" id="ARBA00048027"/>
    </source>
</evidence>
<dbReference type="CDD" id="cd18539">
    <property type="entry name" value="SRP_G"/>
    <property type="match status" value="1"/>
</dbReference>
<dbReference type="Pfam" id="PF02881">
    <property type="entry name" value="SRP54_N"/>
    <property type="match status" value="1"/>
</dbReference>
<comment type="function">
    <text evidence="9">Involved in targeting and insertion of nascent membrane proteins into the cytoplasmic membrane. Binds to the hydrophobic signal sequence of the ribosome-nascent chain (RNC) as it emerges from the ribosomes. The SRP-RNC complex is then targeted to the cytoplasmic membrane where it interacts with the SRP receptor FtsY.</text>
</comment>
<keyword evidence="3 9" id="KW-0378">Hydrolase</keyword>
<sequence length="448" mass="49420">MAFEILTDKLTAAIQKLRGQKTVSEQDLKETLREVRLALLEADVNFKVVKEFTAKIRERAMGQQVDPNLTPGQYIVKIVHEELIELLGGTQSKLNVAANPPTVIMLVGLQGAGKTTTVGKLANYLRKNGKKPLMVAGDVYRPAAITQLEVIGKQLDMPVFSMGDQVSPVEIARESLKRANALLCDTVLIDTAGRLHVDETLMNELKDMKTAVNPDEILLVVDAMTGQDAVTVADSFNKALGITGLIVTKLDGDARGGAVLSVKAVTNCPVKFVGMGEKLDALQPFYPDRMASRILGMGDVLSLIEKAQEAIDVDSAKKMAESLKKNEFTLDMFLDQMKQVKKLGSLESILSMIPGMGKFAKQLEGVDLDGKEVRRLEAIIYSMTPQERQNPRIINGSRRKRIAAGCGQRVQDVNRLLKQFEESKKLMKTMQGMNKYARKGRFKLPFMQ</sequence>
<dbReference type="Gene3D" id="1.10.260.30">
    <property type="entry name" value="Signal recognition particle, SRP54 subunit, M-domain"/>
    <property type="match status" value="1"/>
</dbReference>
<dbReference type="Gene3D" id="1.20.120.140">
    <property type="entry name" value="Signal recognition particle SRP54, nucleotide-binding domain"/>
    <property type="match status" value="1"/>
</dbReference>
<dbReference type="InterPro" id="IPR022941">
    <property type="entry name" value="SRP54"/>
</dbReference>
<evidence type="ECO:0000256" key="5">
    <source>
        <dbReference type="ARBA" id="ARBA00023134"/>
    </source>
</evidence>
<gene>
    <name evidence="9" type="primary">ffh</name>
    <name evidence="11" type="ORF">SAMN05216495_10977</name>
</gene>
<dbReference type="GO" id="GO:0003924">
    <property type="term" value="F:GTPase activity"/>
    <property type="evidence" value="ECO:0007669"/>
    <property type="project" value="UniProtKB-UniRule"/>
</dbReference>
<dbReference type="AlphaFoldDB" id="A0A1H2XRP6"/>
<feature type="domain" description="SRP54-type proteins GTP-binding" evidence="10">
    <location>
        <begin position="269"/>
        <end position="282"/>
    </location>
</feature>
<dbReference type="SUPFAM" id="SSF52540">
    <property type="entry name" value="P-loop containing nucleoside triphosphate hydrolases"/>
    <property type="match status" value="1"/>
</dbReference>
<dbReference type="InterPro" id="IPR036891">
    <property type="entry name" value="Signal_recog_part_SRP54_M_sf"/>
</dbReference>
<feature type="binding site" evidence="9">
    <location>
        <begin position="248"/>
        <end position="251"/>
    </location>
    <ligand>
        <name>GTP</name>
        <dbReference type="ChEBI" id="CHEBI:37565"/>
    </ligand>
</feature>
<evidence type="ECO:0000313" key="12">
    <source>
        <dbReference type="Proteomes" id="UP000182379"/>
    </source>
</evidence>
<dbReference type="GO" id="GO:0048500">
    <property type="term" value="C:signal recognition particle"/>
    <property type="evidence" value="ECO:0007669"/>
    <property type="project" value="UniProtKB-UniRule"/>
</dbReference>
<dbReference type="InterPro" id="IPR042101">
    <property type="entry name" value="SRP54_N_sf"/>
</dbReference>
<keyword evidence="7 9" id="KW-0687">Ribonucleoprotein</keyword>